<evidence type="ECO:0000313" key="2">
    <source>
        <dbReference type="EMBL" id="CEM12140.1"/>
    </source>
</evidence>
<accession>A0A0G4FGE8</accession>
<evidence type="ECO:0000256" key="1">
    <source>
        <dbReference type="SAM" id="MobiDB-lite"/>
    </source>
</evidence>
<dbReference type="VEuPathDB" id="CryptoDB:Cvel_3295"/>
<gene>
    <name evidence="2" type="ORF">Cvel_3295</name>
</gene>
<feature type="region of interest" description="Disordered" evidence="1">
    <location>
        <begin position="358"/>
        <end position="436"/>
    </location>
</feature>
<feature type="compositionally biased region" description="Low complexity" evidence="1">
    <location>
        <begin position="381"/>
        <end position="394"/>
    </location>
</feature>
<protein>
    <submittedName>
        <fullName evidence="2">Uncharacterized protein</fullName>
    </submittedName>
</protein>
<proteinExistence type="predicted"/>
<name>A0A0G4FGE8_9ALVE</name>
<sequence length="542" mass="60103">MASVEKTITESATLVDMSTDLSKGTLSLDEFWAAFTGEAASWEWREKALRELRMKSPSLYVEVLHLYREKMRDVVEDAFFVLVGDDNALKALVDSYANTGELSIQFLDKNCLPQLASQTLALEPIALTRYGHKRPVYPPREVQAWDPATDERCHLFSDTQMSAVGQNKLDKDCTLQWIYHLPHLCIFIQKVMRFPPLFTFEYSVGIGMNIMRPATEAHTALRFHFDWINSDNASEDTDITDEEKDDGHTQALRVRLMDATAIVGIQDCIRGGERVMFNGITRSHVSEVWAVLEKFSSSCPEREIQFEKGALKPAVVTENVSGLLSIFDGGNRLHAVSAVKEGMCVAVPFMFPTVEPGRASAKQQLRNSVRSRPQSPPASPNPGSSASVAGSAVALKKNLRQPSTAQRVMTRNQQKKKSTAAAAAVEGDEGGDQGEVLATNFKGGVTLRPPTNKEVRLGMVDRARLEEYVGLLNNEILGEEVMRAKVALVVNMEEKTGIKQTPGEPEKNKGKARFFIKGGEDKHRYDIYAGVPSLYAILMAFI</sequence>
<reference evidence="2" key="1">
    <citation type="submission" date="2014-11" db="EMBL/GenBank/DDBJ databases">
        <authorList>
            <person name="Otto D Thomas"/>
            <person name="Naeem Raeece"/>
        </authorList>
    </citation>
    <scope>NUCLEOTIDE SEQUENCE</scope>
</reference>
<dbReference type="EMBL" id="CDMZ01000341">
    <property type="protein sequence ID" value="CEM12140.1"/>
    <property type="molecule type" value="Genomic_DNA"/>
</dbReference>
<feature type="compositionally biased region" description="Polar residues" evidence="1">
    <location>
        <begin position="400"/>
        <end position="412"/>
    </location>
</feature>
<organism evidence="2">
    <name type="scientific">Chromera velia CCMP2878</name>
    <dbReference type="NCBI Taxonomy" id="1169474"/>
    <lineage>
        <taxon>Eukaryota</taxon>
        <taxon>Sar</taxon>
        <taxon>Alveolata</taxon>
        <taxon>Colpodellida</taxon>
        <taxon>Chromeraceae</taxon>
        <taxon>Chromera</taxon>
    </lineage>
</organism>
<dbReference type="AlphaFoldDB" id="A0A0G4FGE8"/>